<protein>
    <submittedName>
        <fullName evidence="4">Transcriptional regulator</fullName>
    </submittedName>
</protein>
<evidence type="ECO:0000313" key="3">
    <source>
        <dbReference type="EMBL" id="ODM07716.1"/>
    </source>
</evidence>
<feature type="domain" description="FERM" evidence="1">
    <location>
        <begin position="166"/>
        <end position="228"/>
    </location>
</feature>
<evidence type="ECO:0000313" key="4">
    <source>
        <dbReference type="EMBL" id="ODR51833.1"/>
    </source>
</evidence>
<evidence type="ECO:0000313" key="8">
    <source>
        <dbReference type="Proteomes" id="UP000094869"/>
    </source>
</evidence>
<evidence type="ECO:0000313" key="7">
    <source>
        <dbReference type="Proteomes" id="UP000094271"/>
    </source>
</evidence>
<dbReference type="GO" id="GO:0006808">
    <property type="term" value="P:regulation of nitrogen utilization"/>
    <property type="evidence" value="ECO:0007669"/>
    <property type="project" value="InterPro"/>
</dbReference>
<evidence type="ECO:0000313" key="2">
    <source>
        <dbReference type="EMBL" id="ODM02816.1"/>
    </source>
</evidence>
<reference evidence="4 7" key="3">
    <citation type="submission" date="2016-08" db="EMBL/GenBank/DDBJ databases">
        <authorList>
            <person name="Seilhamer J.J."/>
        </authorList>
    </citation>
    <scope>NUCLEOTIDE SEQUENCE [LARGE SCALE GENOMIC DNA]</scope>
    <source>
        <strain evidence="4 7">NML150140-1</strain>
    </source>
</reference>
<dbReference type="PROSITE" id="PS50057">
    <property type="entry name" value="FERM_3"/>
    <property type="match status" value="1"/>
</dbReference>
<organism evidence="3 6">
    <name type="scientific">Eisenbergiella tayi</name>
    <dbReference type="NCBI Taxonomy" id="1432052"/>
    <lineage>
        <taxon>Bacteria</taxon>
        <taxon>Bacillati</taxon>
        <taxon>Bacillota</taxon>
        <taxon>Clostridia</taxon>
        <taxon>Lachnospirales</taxon>
        <taxon>Lachnospiraceae</taxon>
        <taxon>Eisenbergiella</taxon>
    </lineage>
</organism>
<proteinExistence type="predicted"/>
<dbReference type="PROSITE" id="PS51343">
    <property type="entry name" value="PII_GLNB_DOM"/>
    <property type="match status" value="1"/>
</dbReference>
<name>A0A1E3AHQ3_9FIRM</name>
<evidence type="ECO:0000313" key="6">
    <source>
        <dbReference type="Proteomes" id="UP000094067"/>
    </source>
</evidence>
<dbReference type="InterPro" id="IPR011322">
    <property type="entry name" value="N-reg_PII-like_a/b"/>
</dbReference>
<dbReference type="GeneID" id="93304579"/>
<evidence type="ECO:0000313" key="9">
    <source>
        <dbReference type="Proteomes" id="UP000095003"/>
    </source>
</evidence>
<dbReference type="Proteomes" id="UP000094271">
    <property type="component" value="Unassembled WGS sequence"/>
</dbReference>
<evidence type="ECO:0000313" key="5">
    <source>
        <dbReference type="EMBL" id="ODR56550.1"/>
    </source>
</evidence>
<dbReference type="EMBL" id="MEHA01000008">
    <property type="protein sequence ID" value="ODR51833.1"/>
    <property type="molecule type" value="Genomic_DNA"/>
</dbReference>
<dbReference type="Proteomes" id="UP000094869">
    <property type="component" value="Unassembled WGS sequence"/>
</dbReference>
<dbReference type="Gene3D" id="3.30.70.120">
    <property type="match status" value="1"/>
</dbReference>
<reference evidence="6 9" key="1">
    <citation type="submission" date="2016-07" db="EMBL/GenBank/DDBJ databases">
        <title>Characterization of isolates of Eisenbergiella tayi derived from blood cultures, using whole genome sequencing.</title>
        <authorList>
            <person name="Burdz T."/>
            <person name="Wiebe D."/>
            <person name="Huynh C."/>
            <person name="Bernard K."/>
        </authorList>
    </citation>
    <scope>NUCLEOTIDE SEQUENCE [LARGE SCALE GENOMIC DNA]</scope>
    <source>
        <strain evidence="3 6">NML 110608</strain>
        <strain evidence="2 9">NML 120489</strain>
    </source>
</reference>
<dbReference type="Proteomes" id="UP000095003">
    <property type="component" value="Unassembled WGS sequence"/>
</dbReference>
<gene>
    <name evidence="2" type="ORF">BEH84_06047</name>
    <name evidence="4" type="ORF">BEI59_13045</name>
    <name evidence="3" type="ORF">BEI61_03607</name>
    <name evidence="5" type="ORF">BEI63_13710</name>
</gene>
<dbReference type="EMBL" id="MEHD01000023">
    <property type="protein sequence ID" value="ODR56550.1"/>
    <property type="molecule type" value="Genomic_DNA"/>
</dbReference>
<dbReference type="PATRIC" id="fig|1432052.3.peg.6684"/>
<dbReference type="EMBL" id="MCGH01000002">
    <property type="protein sequence ID" value="ODM07716.1"/>
    <property type="molecule type" value="Genomic_DNA"/>
</dbReference>
<dbReference type="RefSeq" id="WP_009252984.1">
    <property type="nucleotide sequence ID" value="NZ_CABMHK010000099.1"/>
</dbReference>
<dbReference type="GO" id="GO:0030234">
    <property type="term" value="F:enzyme regulator activity"/>
    <property type="evidence" value="ECO:0007669"/>
    <property type="project" value="InterPro"/>
</dbReference>
<dbReference type="AlphaFoldDB" id="A0A1E3AHQ3"/>
<comment type="caution">
    <text evidence="3">The sequence shown here is derived from an EMBL/GenBank/DDBJ whole genome shotgun (WGS) entry which is preliminary data.</text>
</comment>
<dbReference type="InterPro" id="IPR015867">
    <property type="entry name" value="N-reg_PII/ATP_PRibTrfase_C"/>
</dbReference>
<dbReference type="EMBL" id="MCGI01000008">
    <property type="protein sequence ID" value="ODM02816.1"/>
    <property type="molecule type" value="Genomic_DNA"/>
</dbReference>
<dbReference type="InterPro" id="IPR002187">
    <property type="entry name" value="N-reg_PII"/>
</dbReference>
<dbReference type="InterPro" id="IPR000299">
    <property type="entry name" value="FERM_domain"/>
</dbReference>
<reference evidence="5 8" key="2">
    <citation type="submission" date="2016-08" db="EMBL/GenBank/DDBJ databases">
        <title>Characterization of Isolates of Eisenbergiella tayi Derived from Blood Cultures, Using Whole Genome Sequencing.</title>
        <authorList>
            <person name="Bernier A.-M."/>
            <person name="Burdz T."/>
            <person name="Wiebe D."/>
            <person name="Bernard K."/>
        </authorList>
    </citation>
    <scope>NUCLEOTIDE SEQUENCE [LARGE SCALE GENOMIC DNA]</scope>
    <source>
        <strain evidence="5 8">NML120146</strain>
    </source>
</reference>
<dbReference type="Pfam" id="PF00543">
    <property type="entry name" value="P-II"/>
    <property type="match status" value="1"/>
</dbReference>
<dbReference type="Proteomes" id="UP000094067">
    <property type="component" value="Unassembled WGS sequence"/>
</dbReference>
<accession>A0A1E3AHQ3</accession>
<dbReference type="OrthoDB" id="9803021at2"/>
<evidence type="ECO:0000259" key="1">
    <source>
        <dbReference type="PROSITE" id="PS50057"/>
    </source>
</evidence>
<keyword evidence="8" id="KW-1185">Reference proteome</keyword>
<sequence length="228" mass="24662">MSKVYWMVTITGRDQGERFSSMHKSEKIPVILVALGKGTASSEVLDCLGLEESDKIVLFTAVTGDVWKHVKKGMETKLNIDVPGTGISFIVPVSSMGGQKSLRFLLAGQEFEKEEEAVLKDTEYELVIVVSDFGYTNMVMDAAREAGAGGGTVIHAKGTGMEKAEKFLGVSLASEKEITFIVARTEKKKDIMKAVMEKAGMESKAKSIVFSLPVADTAGLRLTGDWEG</sequence>
<dbReference type="SUPFAM" id="SSF54913">
    <property type="entry name" value="GlnB-like"/>
    <property type="match status" value="1"/>
</dbReference>